<accession>A0A8J4YL77</accession>
<keyword evidence="3" id="KW-1185">Reference proteome</keyword>
<dbReference type="Proteomes" id="UP000770661">
    <property type="component" value="Unassembled WGS sequence"/>
</dbReference>
<comment type="caution">
    <text evidence="2">The sequence shown here is derived from an EMBL/GenBank/DDBJ whole genome shotgun (WGS) entry which is preliminary data.</text>
</comment>
<evidence type="ECO:0000256" key="1">
    <source>
        <dbReference type="SAM" id="MobiDB-lite"/>
    </source>
</evidence>
<evidence type="ECO:0000313" key="3">
    <source>
        <dbReference type="Proteomes" id="UP000770661"/>
    </source>
</evidence>
<organism evidence="2 3">
    <name type="scientific">Chionoecetes opilio</name>
    <name type="common">Atlantic snow crab</name>
    <name type="synonym">Cancer opilio</name>
    <dbReference type="NCBI Taxonomy" id="41210"/>
    <lineage>
        <taxon>Eukaryota</taxon>
        <taxon>Metazoa</taxon>
        <taxon>Ecdysozoa</taxon>
        <taxon>Arthropoda</taxon>
        <taxon>Crustacea</taxon>
        <taxon>Multicrustacea</taxon>
        <taxon>Malacostraca</taxon>
        <taxon>Eumalacostraca</taxon>
        <taxon>Eucarida</taxon>
        <taxon>Decapoda</taxon>
        <taxon>Pleocyemata</taxon>
        <taxon>Brachyura</taxon>
        <taxon>Eubrachyura</taxon>
        <taxon>Majoidea</taxon>
        <taxon>Majidae</taxon>
        <taxon>Chionoecetes</taxon>
    </lineage>
</organism>
<gene>
    <name evidence="2" type="ORF">GWK47_003304</name>
</gene>
<name>A0A8J4YL77_CHIOP</name>
<proteinExistence type="predicted"/>
<sequence length="118" mass="13086">MGAFTHPMFPACGGSSGGELSVNIREEEHTTTSSASLEKLRQWCTVPDLTEAPERMLRERACGRSRKCPQRGMVSAARRSGRNRTAKPLVEETSTSSTTWRTHTVHTPFTHFIIANVI</sequence>
<dbReference type="EMBL" id="JACEEZ010000360">
    <property type="protein sequence ID" value="KAG0730242.1"/>
    <property type="molecule type" value="Genomic_DNA"/>
</dbReference>
<evidence type="ECO:0000313" key="2">
    <source>
        <dbReference type="EMBL" id="KAG0730242.1"/>
    </source>
</evidence>
<reference evidence="2" key="1">
    <citation type="submission" date="2020-07" db="EMBL/GenBank/DDBJ databases">
        <title>The High-quality genome of the commercially important snow crab, Chionoecetes opilio.</title>
        <authorList>
            <person name="Jeong J.-H."/>
            <person name="Ryu S."/>
        </authorList>
    </citation>
    <scope>NUCLEOTIDE SEQUENCE</scope>
    <source>
        <strain evidence="2">MADBK_172401_WGS</strain>
        <tissue evidence="2">Digestive gland</tissue>
    </source>
</reference>
<protein>
    <submittedName>
        <fullName evidence="2">Uncharacterized protein</fullName>
    </submittedName>
</protein>
<dbReference type="AlphaFoldDB" id="A0A8J4YL77"/>
<feature type="region of interest" description="Disordered" evidence="1">
    <location>
        <begin position="63"/>
        <end position="100"/>
    </location>
</feature>